<dbReference type="EMBL" id="JAUESC010000385">
    <property type="protein sequence ID" value="KAK0577914.1"/>
    <property type="molecule type" value="Genomic_DNA"/>
</dbReference>
<dbReference type="Proteomes" id="UP001168877">
    <property type="component" value="Unassembled WGS sequence"/>
</dbReference>
<dbReference type="AlphaFoldDB" id="A0AA39V693"/>
<sequence>MRGNEDCRVGTNATQSTEGAASGGSVGRIVCKSVETHHPEIDQPGDSSLISTIDITRRDLGVVVRGQEKESEGAIVAMEAEVNYSKDHIEGQKFNAYNPTVEAKGPEETSKKTVRTWKRVARGNSGSPQLGDLDHSYCKRKISDEVGEATTEVKKGRFGGTMFVATAQDGNEQVA</sequence>
<evidence type="ECO:0000256" key="1">
    <source>
        <dbReference type="SAM" id="MobiDB-lite"/>
    </source>
</evidence>
<comment type="caution">
    <text evidence="2">The sequence shown here is derived from an EMBL/GenBank/DDBJ whole genome shotgun (WGS) entry which is preliminary data.</text>
</comment>
<reference evidence="2" key="1">
    <citation type="journal article" date="2022" name="Plant J.">
        <title>Strategies of tolerance reflected in two North American maple genomes.</title>
        <authorList>
            <person name="McEvoy S.L."/>
            <person name="Sezen U.U."/>
            <person name="Trouern-Trend A."/>
            <person name="McMahon S.M."/>
            <person name="Schaberg P.G."/>
            <person name="Yang J."/>
            <person name="Wegrzyn J.L."/>
            <person name="Swenson N.G."/>
        </authorList>
    </citation>
    <scope>NUCLEOTIDE SEQUENCE</scope>
    <source>
        <strain evidence="2">NS2018</strain>
    </source>
</reference>
<accession>A0AA39V693</accession>
<keyword evidence="3" id="KW-1185">Reference proteome</keyword>
<feature type="region of interest" description="Disordered" evidence="1">
    <location>
        <begin position="1"/>
        <end position="25"/>
    </location>
</feature>
<reference evidence="2" key="2">
    <citation type="submission" date="2023-06" db="EMBL/GenBank/DDBJ databases">
        <authorList>
            <person name="Swenson N.G."/>
            <person name="Wegrzyn J.L."/>
            <person name="Mcevoy S.L."/>
        </authorList>
    </citation>
    <scope>NUCLEOTIDE SEQUENCE</scope>
    <source>
        <strain evidence="2">NS2018</strain>
        <tissue evidence="2">Leaf</tissue>
    </source>
</reference>
<proteinExistence type="predicted"/>
<protein>
    <submittedName>
        <fullName evidence="2">Uncharacterized protein</fullName>
    </submittedName>
</protein>
<gene>
    <name evidence="2" type="ORF">LWI29_002218</name>
</gene>
<evidence type="ECO:0000313" key="3">
    <source>
        <dbReference type="Proteomes" id="UP001168877"/>
    </source>
</evidence>
<name>A0AA39V693_ACESA</name>
<organism evidence="2 3">
    <name type="scientific">Acer saccharum</name>
    <name type="common">Sugar maple</name>
    <dbReference type="NCBI Taxonomy" id="4024"/>
    <lineage>
        <taxon>Eukaryota</taxon>
        <taxon>Viridiplantae</taxon>
        <taxon>Streptophyta</taxon>
        <taxon>Embryophyta</taxon>
        <taxon>Tracheophyta</taxon>
        <taxon>Spermatophyta</taxon>
        <taxon>Magnoliopsida</taxon>
        <taxon>eudicotyledons</taxon>
        <taxon>Gunneridae</taxon>
        <taxon>Pentapetalae</taxon>
        <taxon>rosids</taxon>
        <taxon>malvids</taxon>
        <taxon>Sapindales</taxon>
        <taxon>Sapindaceae</taxon>
        <taxon>Hippocastanoideae</taxon>
        <taxon>Acereae</taxon>
        <taxon>Acer</taxon>
    </lineage>
</organism>
<evidence type="ECO:0000313" key="2">
    <source>
        <dbReference type="EMBL" id="KAK0577914.1"/>
    </source>
</evidence>